<reference evidence="2" key="1">
    <citation type="submission" date="2018-05" db="EMBL/GenBank/DDBJ databases">
        <title>Draft genome of Mucuna pruriens seed.</title>
        <authorList>
            <person name="Nnadi N.E."/>
            <person name="Vos R."/>
            <person name="Hasami M.H."/>
            <person name="Devisetty U.K."/>
            <person name="Aguiy J.C."/>
        </authorList>
    </citation>
    <scope>NUCLEOTIDE SEQUENCE [LARGE SCALE GENOMIC DNA]</scope>
    <source>
        <strain evidence="2">JCA_2017</strain>
    </source>
</reference>
<feature type="non-terminal residue" evidence="2">
    <location>
        <position position="1"/>
    </location>
</feature>
<name>A0A371EP83_MUCPR</name>
<gene>
    <name evidence="2" type="ORF">CR513_53225</name>
</gene>
<keyword evidence="1" id="KW-0812">Transmembrane</keyword>
<protein>
    <submittedName>
        <fullName evidence="2">Folate-biopterin transporter 1, chloroplastic</fullName>
    </submittedName>
</protein>
<dbReference type="OrthoDB" id="754047at2759"/>
<accession>A0A371EP83</accession>
<feature type="transmembrane region" description="Helical" evidence="1">
    <location>
        <begin position="79"/>
        <end position="103"/>
    </location>
</feature>
<evidence type="ECO:0000313" key="3">
    <source>
        <dbReference type="Proteomes" id="UP000257109"/>
    </source>
</evidence>
<dbReference type="AlphaFoldDB" id="A0A371EP83"/>
<dbReference type="Proteomes" id="UP000257109">
    <property type="component" value="Unassembled WGS sequence"/>
</dbReference>
<evidence type="ECO:0000313" key="2">
    <source>
        <dbReference type="EMBL" id="RDX67850.1"/>
    </source>
</evidence>
<keyword evidence="1" id="KW-1133">Transmembrane helix</keyword>
<comment type="caution">
    <text evidence="2">The sequence shown here is derived from an EMBL/GenBank/DDBJ whole genome shotgun (WGS) entry which is preliminary data.</text>
</comment>
<evidence type="ECO:0000256" key="1">
    <source>
        <dbReference type="SAM" id="Phobius"/>
    </source>
</evidence>
<feature type="transmembrane region" description="Helical" evidence="1">
    <location>
        <begin position="115"/>
        <end position="135"/>
    </location>
</feature>
<sequence length="136" mass="15215">MDGDIVHVLHGETIIILDLHVRTMTINGLVGQRRNGEFVPHGNVAVAMIYFVQGVLELARLVVNFYLKDDLYLDLVETIVISGFSTLCDLSNLCMCLLVILSPSLVSKKKFTSSILSRLIGALSWSLMTTFIDYFY</sequence>
<keyword evidence="1" id="KW-0472">Membrane</keyword>
<feature type="transmembrane region" description="Helical" evidence="1">
    <location>
        <begin position="44"/>
        <end position="67"/>
    </location>
</feature>
<keyword evidence="3" id="KW-1185">Reference proteome</keyword>
<proteinExistence type="predicted"/>
<organism evidence="2 3">
    <name type="scientific">Mucuna pruriens</name>
    <name type="common">Velvet bean</name>
    <name type="synonym">Dolichos pruriens</name>
    <dbReference type="NCBI Taxonomy" id="157652"/>
    <lineage>
        <taxon>Eukaryota</taxon>
        <taxon>Viridiplantae</taxon>
        <taxon>Streptophyta</taxon>
        <taxon>Embryophyta</taxon>
        <taxon>Tracheophyta</taxon>
        <taxon>Spermatophyta</taxon>
        <taxon>Magnoliopsida</taxon>
        <taxon>eudicotyledons</taxon>
        <taxon>Gunneridae</taxon>
        <taxon>Pentapetalae</taxon>
        <taxon>rosids</taxon>
        <taxon>fabids</taxon>
        <taxon>Fabales</taxon>
        <taxon>Fabaceae</taxon>
        <taxon>Papilionoideae</taxon>
        <taxon>50 kb inversion clade</taxon>
        <taxon>NPAAA clade</taxon>
        <taxon>indigoferoid/millettioid clade</taxon>
        <taxon>Phaseoleae</taxon>
        <taxon>Mucuna</taxon>
    </lineage>
</organism>
<dbReference type="EMBL" id="QJKJ01012806">
    <property type="protein sequence ID" value="RDX67850.1"/>
    <property type="molecule type" value="Genomic_DNA"/>
</dbReference>